<dbReference type="KEGG" id="nja:NSJP_3482"/>
<dbReference type="STRING" id="1325564.NSJP_3482"/>
<evidence type="ECO:0000259" key="1">
    <source>
        <dbReference type="Pfam" id="PF13472"/>
    </source>
</evidence>
<evidence type="ECO:0000313" key="2">
    <source>
        <dbReference type="EMBL" id="SLM49649.1"/>
    </source>
</evidence>
<dbReference type="GO" id="GO:0016788">
    <property type="term" value="F:hydrolase activity, acting on ester bonds"/>
    <property type="evidence" value="ECO:0007669"/>
    <property type="project" value="UniProtKB-ARBA"/>
</dbReference>
<keyword evidence="3" id="KW-1185">Reference proteome</keyword>
<protein>
    <recommendedName>
        <fullName evidence="1">SGNH hydrolase-type esterase domain-containing protein</fullName>
    </recommendedName>
</protein>
<dbReference type="EMBL" id="LT828648">
    <property type="protein sequence ID" value="SLM49649.1"/>
    <property type="molecule type" value="Genomic_DNA"/>
</dbReference>
<name>A0A1W1I9U4_9BACT</name>
<feature type="domain" description="SGNH hydrolase-type esterase" evidence="1">
    <location>
        <begin position="98"/>
        <end position="337"/>
    </location>
</feature>
<dbReference type="InterPro" id="IPR036514">
    <property type="entry name" value="SGNH_hydro_sf"/>
</dbReference>
<reference evidence="2 3" key="1">
    <citation type="submission" date="2017-03" db="EMBL/GenBank/DDBJ databases">
        <authorList>
            <person name="Afonso C.L."/>
            <person name="Miller P.J."/>
            <person name="Scott M.A."/>
            <person name="Spackman E."/>
            <person name="Goraichik I."/>
            <person name="Dimitrov K.M."/>
            <person name="Suarez D.L."/>
            <person name="Swayne D.E."/>
        </authorList>
    </citation>
    <scope>NUCLEOTIDE SEQUENCE [LARGE SCALE GENOMIC DNA]</scope>
    <source>
        <strain evidence="2">Genome sequencing of Nitrospira japonica strain NJ11</strain>
    </source>
</reference>
<gene>
    <name evidence="2" type="ORF">NSJP_3482</name>
</gene>
<organism evidence="2 3">
    <name type="scientific">Nitrospira japonica</name>
    <dbReference type="NCBI Taxonomy" id="1325564"/>
    <lineage>
        <taxon>Bacteria</taxon>
        <taxon>Pseudomonadati</taxon>
        <taxon>Nitrospirota</taxon>
        <taxon>Nitrospiria</taxon>
        <taxon>Nitrospirales</taxon>
        <taxon>Nitrospiraceae</taxon>
        <taxon>Nitrospira</taxon>
    </lineage>
</organism>
<dbReference type="Pfam" id="PF13472">
    <property type="entry name" value="Lipase_GDSL_2"/>
    <property type="match status" value="1"/>
</dbReference>
<dbReference type="Proteomes" id="UP000192042">
    <property type="component" value="Chromosome I"/>
</dbReference>
<sequence length="378" mass="42013">MRALRTAAHYAILLIGLSLVTILAAEGALRLSGYVSVASVHTVSAAEYDRVPGMFEPNQSLIEKPHPRLHYRVTINSLGYRGPEIDRRKSSDTVRILCIGDSGTYGEFVDDSDTLSVLLEQKLRKEGFQVEVVNGGVPGTTIVDQMQFVRRGMALDPDMVILTFSENDIGDLGAAVPQYVALERNRLLKSKPGFKLVYGLLRDTALFNYMLKVRAAWAIHARAPSQTVEISPAPDVEREVYESRWSLYADTLRKMQRFLADRRVRFLFNVYPTHQRIGVPTPMEPGQSSQVQRIQDLARSIGIPTVETLPWFVRSGYAKEELYHLPYDGHANGNGYRVQSAALLPAVRDYMAAASLDVGTAKRPGRTAELAGSPPLVR</sequence>
<dbReference type="AlphaFoldDB" id="A0A1W1I9U4"/>
<dbReference type="SUPFAM" id="SSF52266">
    <property type="entry name" value="SGNH hydrolase"/>
    <property type="match status" value="1"/>
</dbReference>
<dbReference type="Gene3D" id="3.40.50.1110">
    <property type="entry name" value="SGNH hydrolase"/>
    <property type="match status" value="1"/>
</dbReference>
<proteinExistence type="predicted"/>
<dbReference type="OrthoDB" id="5509416at2"/>
<accession>A0A1W1I9U4</accession>
<evidence type="ECO:0000313" key="3">
    <source>
        <dbReference type="Proteomes" id="UP000192042"/>
    </source>
</evidence>
<dbReference type="CDD" id="cd00229">
    <property type="entry name" value="SGNH_hydrolase"/>
    <property type="match status" value="1"/>
</dbReference>
<dbReference type="RefSeq" id="WP_080887839.1">
    <property type="nucleotide sequence ID" value="NZ_LT828648.1"/>
</dbReference>
<dbReference type="InterPro" id="IPR013830">
    <property type="entry name" value="SGNH_hydro"/>
</dbReference>